<feature type="domain" description="Xylose isomerase-like TIM barrel" evidence="1">
    <location>
        <begin position="34"/>
        <end position="255"/>
    </location>
</feature>
<gene>
    <name evidence="2" type="ORF">A3A13_01100</name>
</gene>
<dbReference type="AlphaFoldDB" id="A0A1F8GGY3"/>
<dbReference type="STRING" id="1802695.A3A13_01100"/>
<dbReference type="Pfam" id="PF01261">
    <property type="entry name" value="AP_endonuc_2"/>
    <property type="match status" value="1"/>
</dbReference>
<dbReference type="Proteomes" id="UP000178911">
    <property type="component" value="Unassembled WGS sequence"/>
</dbReference>
<dbReference type="EMBL" id="MGKJ01000010">
    <property type="protein sequence ID" value="OGN24652.1"/>
    <property type="molecule type" value="Genomic_DNA"/>
</dbReference>
<comment type="caution">
    <text evidence="2">The sequence shown here is derived from an EMBL/GenBank/DDBJ whole genome shotgun (WGS) entry which is preliminary data.</text>
</comment>
<dbReference type="PANTHER" id="PTHR12110:SF53">
    <property type="entry name" value="BLR5974 PROTEIN"/>
    <property type="match status" value="1"/>
</dbReference>
<evidence type="ECO:0000313" key="3">
    <source>
        <dbReference type="Proteomes" id="UP000178911"/>
    </source>
</evidence>
<protein>
    <recommendedName>
        <fullName evidence="1">Xylose isomerase-like TIM barrel domain-containing protein</fullName>
    </recommendedName>
</protein>
<name>A0A1F8GGY3_9BACT</name>
<dbReference type="InterPro" id="IPR050312">
    <property type="entry name" value="IolE/XylAMocC-like"/>
</dbReference>
<organism evidence="2 3">
    <name type="scientific">Candidatus Yanofskybacteria bacterium RIFCSPLOWO2_01_FULL_43_22</name>
    <dbReference type="NCBI Taxonomy" id="1802695"/>
    <lineage>
        <taxon>Bacteria</taxon>
        <taxon>Candidatus Yanofskyibacteriota</taxon>
    </lineage>
</organism>
<sequence>MKNISIGIMQGRLTPPKGRGIQFFPFEEWEDEFGKAAKLGFDEIEFIFDLDRYKENPLWSATGRRKIKKLIRKSGVKVNHICADFFMRRPFFRNDKKIIADNIKVLKKLIKYSSEIGARNIEIPILDNGSLKTSLERKQFVAAVKSCLSMARKHKINIGIESDLKAGDLVDLIGQFEGFKIHIVYDSGNSSSLGYDCSEEMSRFGHLIGNVHIKDRVKGGSTVALGTGSANFNHLFEGLKEKKYKGSLILQAARGEDGKEEETLLRYVDFVNNYLDKHKLV</sequence>
<reference evidence="2 3" key="1">
    <citation type="journal article" date="2016" name="Nat. Commun.">
        <title>Thousands of microbial genomes shed light on interconnected biogeochemical processes in an aquifer system.</title>
        <authorList>
            <person name="Anantharaman K."/>
            <person name="Brown C.T."/>
            <person name="Hug L.A."/>
            <person name="Sharon I."/>
            <person name="Castelle C.J."/>
            <person name="Probst A.J."/>
            <person name="Thomas B.C."/>
            <person name="Singh A."/>
            <person name="Wilkins M.J."/>
            <person name="Karaoz U."/>
            <person name="Brodie E.L."/>
            <person name="Williams K.H."/>
            <person name="Hubbard S.S."/>
            <person name="Banfield J.F."/>
        </authorList>
    </citation>
    <scope>NUCLEOTIDE SEQUENCE [LARGE SCALE GENOMIC DNA]</scope>
</reference>
<dbReference type="PANTHER" id="PTHR12110">
    <property type="entry name" value="HYDROXYPYRUVATE ISOMERASE"/>
    <property type="match status" value="1"/>
</dbReference>
<dbReference type="InterPro" id="IPR036237">
    <property type="entry name" value="Xyl_isomerase-like_sf"/>
</dbReference>
<evidence type="ECO:0000259" key="1">
    <source>
        <dbReference type="Pfam" id="PF01261"/>
    </source>
</evidence>
<proteinExistence type="predicted"/>
<evidence type="ECO:0000313" key="2">
    <source>
        <dbReference type="EMBL" id="OGN24652.1"/>
    </source>
</evidence>
<dbReference type="SUPFAM" id="SSF51658">
    <property type="entry name" value="Xylose isomerase-like"/>
    <property type="match status" value="1"/>
</dbReference>
<accession>A0A1F8GGY3</accession>
<dbReference type="Gene3D" id="3.20.20.150">
    <property type="entry name" value="Divalent-metal-dependent TIM barrel enzymes"/>
    <property type="match status" value="1"/>
</dbReference>
<dbReference type="InterPro" id="IPR013022">
    <property type="entry name" value="Xyl_isomerase-like_TIM-brl"/>
</dbReference>